<dbReference type="InterPro" id="IPR036388">
    <property type="entry name" value="WH-like_DNA-bd_sf"/>
</dbReference>
<dbReference type="EMBL" id="UPXX01000009">
    <property type="protein sequence ID" value="VBB41793.1"/>
    <property type="molecule type" value="Genomic_DNA"/>
</dbReference>
<evidence type="ECO:0000313" key="3">
    <source>
        <dbReference type="EMBL" id="VBB41793.1"/>
    </source>
</evidence>
<proteinExistence type="predicted"/>
<dbReference type="Pfam" id="PF13148">
    <property type="entry name" value="DUF3987"/>
    <property type="match status" value="1"/>
</dbReference>
<feature type="region of interest" description="Disordered" evidence="1">
    <location>
        <begin position="258"/>
        <end position="294"/>
    </location>
</feature>
<sequence>MKPSLEQVALQAAAEGFQVFPCRPGGKEPITPHGLKDATRDTQQIKAWWAKWPKANVAVRTGEASGFFALDPDGEEGAASLAALEDEHGGLPATRAHRTGNGRHLLLRWPDGADIKSRNGKLGHRLDVKANGGYILWPGSVHPSGAIYEVEKNLPMADCPPWLLELVTKNWNWDGARRERAAGQTSAYGRKALDDECAKVATTPDGERNETLNRAAYRIFQLVSGGHIAEGEAVARLTEAARTAGLSAAEIEKTIRSAAAGMGSPRGPEPNERGSSARAEGAEPTPETPAVPWPTATDEMFFGWMGDHAREATENTEADPVATYLTELVAFGVEAGRDAHLRIGDDEHHARLFVAIVGNTSRGRKGTSAGPVLTLFKSEDGDPASMDHRFARLSHGPLSTGEGLAFAVRDPRYEWDRKQQESVMVEAGIADKRLFVLDSEMASALACTKREGNTLSTLLRCFWDGSPAEPLTKTSPTRSTGHHVGIVTHITHHELLKRLPDTENFSGFSNRFLWVCARRPQLVPLPSRMPKQRVREYRKTLLRCLAFAQGVGEITLSDAARDLWLEVYPRLSVDTPGLIGAVTSRSESYTLRLALIFALSDCSREIKPDHLRAALEVWCYCEASARYIFSGAAEDSTQAKILEALADGPKTGTELYKGVFACNVKAEKIKGGLDELKKSGRIVEQAEKTSGRPRVTYALKVRRPDTDDEVTI</sequence>
<accession>A0A653A186</accession>
<name>A0A653A186_UNCDX</name>
<dbReference type="InterPro" id="IPR025048">
    <property type="entry name" value="DUF3987"/>
</dbReference>
<dbReference type="SMART" id="SM00943">
    <property type="entry name" value="Prim-Pol"/>
    <property type="match status" value="1"/>
</dbReference>
<protein>
    <recommendedName>
        <fullName evidence="2">DNA primase/polymerase bifunctional N-terminal domain-containing protein</fullName>
    </recommendedName>
</protein>
<evidence type="ECO:0000256" key="1">
    <source>
        <dbReference type="SAM" id="MobiDB-lite"/>
    </source>
</evidence>
<dbReference type="Gene3D" id="1.10.10.10">
    <property type="entry name" value="Winged helix-like DNA-binding domain superfamily/Winged helix DNA-binding domain"/>
    <property type="match status" value="1"/>
</dbReference>
<feature type="domain" description="DNA primase/polymerase bifunctional N-terminal" evidence="2">
    <location>
        <begin position="9"/>
        <end position="163"/>
    </location>
</feature>
<dbReference type="SUPFAM" id="SSF56747">
    <property type="entry name" value="Prim-pol domain"/>
    <property type="match status" value="1"/>
</dbReference>
<reference evidence="3" key="1">
    <citation type="submission" date="2018-07" db="EMBL/GenBank/DDBJ databases">
        <authorList>
            <consortium name="Genoscope - CEA"/>
            <person name="William W."/>
        </authorList>
    </citation>
    <scope>NUCLEOTIDE SEQUENCE</scope>
    <source>
        <strain evidence="3">IK1</strain>
    </source>
</reference>
<organism evidence="3">
    <name type="scientific">Uncultured Desulfatiglans sp</name>
    <dbReference type="NCBI Taxonomy" id="1748965"/>
    <lineage>
        <taxon>Bacteria</taxon>
        <taxon>Pseudomonadati</taxon>
        <taxon>Thermodesulfobacteriota</taxon>
        <taxon>Desulfobacteria</taxon>
        <taxon>Desulfatiglandales</taxon>
        <taxon>Desulfatiglandaceae</taxon>
        <taxon>Desulfatiglans</taxon>
        <taxon>environmental samples</taxon>
    </lineage>
</organism>
<dbReference type="CDD" id="cd04859">
    <property type="entry name" value="Prim_Pol"/>
    <property type="match status" value="1"/>
</dbReference>
<gene>
    <name evidence="3" type="ORF">TRIP_B170095</name>
</gene>
<dbReference type="InterPro" id="IPR015330">
    <property type="entry name" value="DNA_primase/pol_bifunc_N"/>
</dbReference>
<dbReference type="AlphaFoldDB" id="A0A653A186"/>
<evidence type="ECO:0000259" key="2">
    <source>
        <dbReference type="SMART" id="SM00943"/>
    </source>
</evidence>
<dbReference type="Pfam" id="PF09250">
    <property type="entry name" value="Prim-Pol"/>
    <property type="match status" value="1"/>
</dbReference>